<name>A0ABN9RX94_9DINO</name>
<comment type="caution">
    <text evidence="1">The sequence shown here is derived from an EMBL/GenBank/DDBJ whole genome shotgun (WGS) entry which is preliminary data.</text>
</comment>
<evidence type="ECO:0000313" key="2">
    <source>
        <dbReference type="Proteomes" id="UP001189429"/>
    </source>
</evidence>
<gene>
    <name evidence="1" type="ORF">PCOR1329_LOCUS24529</name>
</gene>
<proteinExistence type="predicted"/>
<organism evidence="1 2">
    <name type="scientific">Prorocentrum cordatum</name>
    <dbReference type="NCBI Taxonomy" id="2364126"/>
    <lineage>
        <taxon>Eukaryota</taxon>
        <taxon>Sar</taxon>
        <taxon>Alveolata</taxon>
        <taxon>Dinophyceae</taxon>
        <taxon>Prorocentrales</taxon>
        <taxon>Prorocentraceae</taxon>
        <taxon>Prorocentrum</taxon>
    </lineage>
</organism>
<accession>A0ABN9RX94</accession>
<dbReference type="Proteomes" id="UP001189429">
    <property type="component" value="Unassembled WGS sequence"/>
</dbReference>
<dbReference type="EMBL" id="CAUYUJ010008447">
    <property type="protein sequence ID" value="CAK0823994.1"/>
    <property type="molecule type" value="Genomic_DNA"/>
</dbReference>
<protein>
    <submittedName>
        <fullName evidence="1">Uncharacterized protein</fullName>
    </submittedName>
</protein>
<evidence type="ECO:0000313" key="1">
    <source>
        <dbReference type="EMBL" id="CAK0823994.1"/>
    </source>
</evidence>
<reference evidence="1" key="1">
    <citation type="submission" date="2023-10" db="EMBL/GenBank/DDBJ databases">
        <authorList>
            <person name="Chen Y."/>
            <person name="Shah S."/>
            <person name="Dougan E. K."/>
            <person name="Thang M."/>
            <person name="Chan C."/>
        </authorList>
    </citation>
    <scope>NUCLEOTIDE SEQUENCE [LARGE SCALE GENOMIC DNA]</scope>
</reference>
<keyword evidence="2" id="KW-1185">Reference proteome</keyword>
<sequence length="146" mass="16064">MGEMAVGTQYRQPASAEFSWQQALTRIDRESVCSSPLLFVLLPLLVLLLGCDRFGASRLFVSCRRRGNISVNLGPLGRRVVRVEKGWRPSPCLACTGVPTSSARWWGKFFFAAIQALLSRAFPRAVDRSDGAPAVLLVWPSSRAVV</sequence>